<dbReference type="Gene3D" id="3.40.33.10">
    <property type="entry name" value="CAP"/>
    <property type="match status" value="1"/>
</dbReference>
<evidence type="ECO:0000256" key="1">
    <source>
        <dbReference type="SAM" id="Phobius"/>
    </source>
</evidence>
<evidence type="ECO:0000313" key="5">
    <source>
        <dbReference type="RefSeq" id="XP_022150744.1"/>
    </source>
</evidence>
<dbReference type="GeneID" id="111018803"/>
<dbReference type="Proteomes" id="UP000504603">
    <property type="component" value="Unplaced"/>
</dbReference>
<name>A0A6J1DAZ7_MOMCH</name>
<protein>
    <submittedName>
        <fullName evidence="5">Uncharacterized GPI-anchored protein At3g06035</fullName>
    </submittedName>
</protein>
<organism evidence="4 5">
    <name type="scientific">Momordica charantia</name>
    <name type="common">Bitter gourd</name>
    <name type="synonym">Balsam pear</name>
    <dbReference type="NCBI Taxonomy" id="3673"/>
    <lineage>
        <taxon>Eukaryota</taxon>
        <taxon>Viridiplantae</taxon>
        <taxon>Streptophyta</taxon>
        <taxon>Embryophyta</taxon>
        <taxon>Tracheophyta</taxon>
        <taxon>Spermatophyta</taxon>
        <taxon>Magnoliopsida</taxon>
        <taxon>eudicotyledons</taxon>
        <taxon>Gunneridae</taxon>
        <taxon>Pentapetalae</taxon>
        <taxon>rosids</taxon>
        <taxon>fabids</taxon>
        <taxon>Cucurbitales</taxon>
        <taxon>Cucurbitaceae</taxon>
        <taxon>Momordiceae</taxon>
        <taxon>Momordica</taxon>
    </lineage>
</organism>
<dbReference type="Pfam" id="PF25884">
    <property type="entry name" value="At5g19230"/>
    <property type="match status" value="1"/>
</dbReference>
<dbReference type="InterPro" id="IPR035940">
    <property type="entry name" value="CAP_sf"/>
</dbReference>
<evidence type="ECO:0000256" key="2">
    <source>
        <dbReference type="SAM" id="SignalP"/>
    </source>
</evidence>
<dbReference type="PANTHER" id="PTHR33976:SF11">
    <property type="entry name" value="GPI-ANCHORED PROTEIN"/>
    <property type="match status" value="1"/>
</dbReference>
<evidence type="ECO:0000259" key="3">
    <source>
        <dbReference type="Pfam" id="PF25884"/>
    </source>
</evidence>
<keyword evidence="2" id="KW-0732">Signal</keyword>
<proteinExistence type="predicted"/>
<gene>
    <name evidence="5" type="primary">LOC111018803</name>
</gene>
<dbReference type="InterPro" id="IPR059083">
    <property type="entry name" value="At5g19230_dom"/>
</dbReference>
<feature type="transmembrane region" description="Helical" evidence="1">
    <location>
        <begin position="177"/>
        <end position="199"/>
    </location>
</feature>
<feature type="domain" description="Uncharacterized GPI-anchored protein At5g19230-like" evidence="3">
    <location>
        <begin position="36"/>
        <end position="163"/>
    </location>
</feature>
<keyword evidence="1" id="KW-0812">Transmembrane</keyword>
<dbReference type="PANTHER" id="PTHR33976">
    <property type="entry name" value="OS07G0645000 PROTEIN"/>
    <property type="match status" value="1"/>
</dbReference>
<reference evidence="5" key="1">
    <citation type="submission" date="2025-08" db="UniProtKB">
        <authorList>
            <consortium name="RefSeq"/>
        </authorList>
    </citation>
    <scope>IDENTIFICATION</scope>
    <source>
        <strain evidence="5">OHB3-1</strain>
    </source>
</reference>
<feature type="chain" id="PRO_5026690487" evidence="2">
    <location>
        <begin position="33"/>
        <end position="201"/>
    </location>
</feature>
<dbReference type="KEGG" id="mcha:111018803"/>
<dbReference type="InterPro" id="IPR045285">
    <property type="entry name" value="At5g19230-like"/>
</dbReference>
<dbReference type="OrthoDB" id="753138at2759"/>
<sequence>MAMAMAMASSSFFAFSSLIAIAFLLFSAPVLSKDEEDNLLQGLNSYRQAQNLPPLTKNAKADCIANEIADDAKDQPCSVTTAKSNVVASRPSQLTKFQDYAEKCKVDVNSTADAVAMPVCVPKLVQTLLLANYTHSQYARYLNDSRFVGAGLGKEDDWMVVVLTTGGPGGSFAGSGAVSIGGSVGTMMVLLGLLIGIFVSL</sequence>
<evidence type="ECO:0000313" key="4">
    <source>
        <dbReference type="Proteomes" id="UP000504603"/>
    </source>
</evidence>
<keyword evidence="1" id="KW-0472">Membrane</keyword>
<keyword evidence="4" id="KW-1185">Reference proteome</keyword>
<dbReference type="AlphaFoldDB" id="A0A6J1DAZ7"/>
<dbReference type="RefSeq" id="XP_022150744.1">
    <property type="nucleotide sequence ID" value="XM_022295052.1"/>
</dbReference>
<feature type="signal peptide" evidence="2">
    <location>
        <begin position="1"/>
        <end position="32"/>
    </location>
</feature>
<accession>A0A6J1DAZ7</accession>
<keyword evidence="1" id="KW-1133">Transmembrane helix</keyword>